<dbReference type="RefSeq" id="WP_378111664.1">
    <property type="nucleotide sequence ID" value="NZ_JBHSNC010000027.1"/>
</dbReference>
<reference evidence="3" key="1">
    <citation type="journal article" date="2019" name="Int. J. Syst. Evol. Microbiol.">
        <title>The Global Catalogue of Microorganisms (GCM) 10K type strain sequencing project: providing services to taxonomists for standard genome sequencing and annotation.</title>
        <authorList>
            <consortium name="The Broad Institute Genomics Platform"/>
            <consortium name="The Broad Institute Genome Sequencing Center for Infectious Disease"/>
            <person name="Wu L."/>
            <person name="Ma J."/>
        </authorList>
    </citation>
    <scope>NUCLEOTIDE SEQUENCE [LARGE SCALE GENOMIC DNA]</scope>
    <source>
        <strain evidence="3">CGMCC 1.18578</strain>
    </source>
</reference>
<proteinExistence type="predicted"/>
<evidence type="ECO:0000313" key="2">
    <source>
        <dbReference type="EMBL" id="MFC5529756.1"/>
    </source>
</evidence>
<dbReference type="Proteomes" id="UP001596108">
    <property type="component" value="Unassembled WGS sequence"/>
</dbReference>
<sequence length="245" mass="27581">MNRIMKLLGLMVGVVLLDVIVLSPGLIGIRIGGGNVLETASSVTLVFMSVLVLFYGSYGLLLKAPVRATVRDIITPEDYIDALRRYKNVKAVKSDIALAIDQVDRMEKKKSALFDMLSQRFDPKELSYTRFSTVIHEVNHLFYLNIRGILNKLIVFDASEYDKFTGAPKPAQWSNALVKERTDLYQAYITYVSGSAMANEEILLKLDKLLLEISRLDSADFKSIEAMPGMKEIDALIQQTKFYKT</sequence>
<gene>
    <name evidence="2" type="ORF">ACFPQ4_09895</name>
</gene>
<name>A0ABW0QXP0_9BACL</name>
<keyword evidence="1" id="KW-1133">Transmembrane helix</keyword>
<protein>
    <recommendedName>
        <fullName evidence="4">5-bromo-4-chloroindolyl phosphate hydrolysis protein</fullName>
    </recommendedName>
</protein>
<feature type="transmembrane region" description="Helical" evidence="1">
    <location>
        <begin position="7"/>
        <end position="27"/>
    </location>
</feature>
<feature type="transmembrane region" description="Helical" evidence="1">
    <location>
        <begin position="39"/>
        <end position="61"/>
    </location>
</feature>
<keyword evidence="1" id="KW-0472">Membrane</keyword>
<keyword evidence="1" id="KW-0812">Transmembrane</keyword>
<evidence type="ECO:0008006" key="4">
    <source>
        <dbReference type="Google" id="ProtNLM"/>
    </source>
</evidence>
<accession>A0ABW0QXP0</accession>
<comment type="caution">
    <text evidence="2">The sequence shown here is derived from an EMBL/GenBank/DDBJ whole genome shotgun (WGS) entry which is preliminary data.</text>
</comment>
<organism evidence="2 3">
    <name type="scientific">Cohnella yongneupensis</name>
    <dbReference type="NCBI Taxonomy" id="425006"/>
    <lineage>
        <taxon>Bacteria</taxon>
        <taxon>Bacillati</taxon>
        <taxon>Bacillota</taxon>
        <taxon>Bacilli</taxon>
        <taxon>Bacillales</taxon>
        <taxon>Paenibacillaceae</taxon>
        <taxon>Cohnella</taxon>
    </lineage>
</organism>
<evidence type="ECO:0000313" key="3">
    <source>
        <dbReference type="Proteomes" id="UP001596108"/>
    </source>
</evidence>
<dbReference type="EMBL" id="JBHSNC010000027">
    <property type="protein sequence ID" value="MFC5529756.1"/>
    <property type="molecule type" value="Genomic_DNA"/>
</dbReference>
<evidence type="ECO:0000256" key="1">
    <source>
        <dbReference type="SAM" id="Phobius"/>
    </source>
</evidence>
<keyword evidence="3" id="KW-1185">Reference proteome</keyword>